<name>A0A117NGD8_PICGL</name>
<accession>A0A117NGD8</accession>
<gene>
    <name evidence="1" type="ORF">ABT39_MTgene1323</name>
</gene>
<dbReference type="AlphaFoldDB" id="A0A117NGD8"/>
<reference evidence="1" key="1">
    <citation type="journal article" date="2015" name="Genome Biol. Evol.">
        <title>Organellar Genomes of White Spruce (Picea glauca): Assembly and Annotation.</title>
        <authorList>
            <person name="Jackman S.D."/>
            <person name="Warren R.L."/>
            <person name="Gibb E.A."/>
            <person name="Vandervalk B.P."/>
            <person name="Mohamadi H."/>
            <person name="Chu J."/>
            <person name="Raymond A."/>
            <person name="Pleasance S."/>
            <person name="Coope R."/>
            <person name="Wildung M.R."/>
            <person name="Ritland C.E."/>
            <person name="Bousquet J."/>
            <person name="Jones S.J."/>
            <person name="Bohlmann J."/>
            <person name="Birol I."/>
        </authorList>
    </citation>
    <scope>NUCLEOTIDE SEQUENCE [LARGE SCALE GENOMIC DNA]</scope>
    <source>
        <tissue evidence="1">Flushing bud</tissue>
    </source>
</reference>
<dbReference type="EMBL" id="LKAM01000010">
    <property type="protein sequence ID" value="KUM46643.1"/>
    <property type="molecule type" value="Genomic_DNA"/>
</dbReference>
<sequence>MTSHLVVSYTLVYYAFHPRALPVDSTLLVAHDPPLFIEFQIDPYLVTCFILDCGFGLNVVSYKNLLNPHYTNNDMQVS</sequence>
<comment type="caution">
    <text evidence="1">The sequence shown here is derived from an EMBL/GenBank/DDBJ whole genome shotgun (WGS) entry which is preliminary data.</text>
</comment>
<evidence type="ECO:0000313" key="1">
    <source>
        <dbReference type="EMBL" id="KUM46643.1"/>
    </source>
</evidence>
<geneLocation type="mitochondrion" evidence="1"/>
<keyword evidence="1" id="KW-0496">Mitochondrion</keyword>
<protein>
    <submittedName>
        <fullName evidence="1">Uncharacterized protein</fullName>
    </submittedName>
</protein>
<organism evidence="1">
    <name type="scientific">Picea glauca</name>
    <name type="common">White spruce</name>
    <name type="synonym">Pinus glauca</name>
    <dbReference type="NCBI Taxonomy" id="3330"/>
    <lineage>
        <taxon>Eukaryota</taxon>
        <taxon>Viridiplantae</taxon>
        <taxon>Streptophyta</taxon>
        <taxon>Embryophyta</taxon>
        <taxon>Tracheophyta</taxon>
        <taxon>Spermatophyta</taxon>
        <taxon>Pinopsida</taxon>
        <taxon>Pinidae</taxon>
        <taxon>Conifers I</taxon>
        <taxon>Pinales</taxon>
        <taxon>Pinaceae</taxon>
        <taxon>Picea</taxon>
    </lineage>
</organism>
<proteinExistence type="predicted"/>